<organism evidence="5 6">
    <name type="scientific">Aeromicrobium senzhongii</name>
    <dbReference type="NCBI Taxonomy" id="2663859"/>
    <lineage>
        <taxon>Bacteria</taxon>
        <taxon>Bacillati</taxon>
        <taxon>Actinomycetota</taxon>
        <taxon>Actinomycetes</taxon>
        <taxon>Propionibacteriales</taxon>
        <taxon>Nocardioidaceae</taxon>
        <taxon>Aeromicrobium</taxon>
    </lineage>
</organism>
<dbReference type="EMBL" id="CP060587">
    <property type="protein sequence ID" value="QNL93919.1"/>
    <property type="molecule type" value="Genomic_DNA"/>
</dbReference>
<feature type="signal peptide" evidence="3">
    <location>
        <begin position="1"/>
        <end position="25"/>
    </location>
</feature>
<dbReference type="Pfam" id="PF13519">
    <property type="entry name" value="VWA_2"/>
    <property type="match status" value="1"/>
</dbReference>
<protein>
    <submittedName>
        <fullName evidence="5">VWA domain-containing protein</fullName>
    </submittedName>
</protein>
<feature type="compositionally biased region" description="Polar residues" evidence="1">
    <location>
        <begin position="237"/>
        <end position="246"/>
    </location>
</feature>
<dbReference type="SUPFAM" id="SSF53300">
    <property type="entry name" value="vWA-like"/>
    <property type="match status" value="1"/>
</dbReference>
<evidence type="ECO:0000313" key="6">
    <source>
        <dbReference type="Proteomes" id="UP000515871"/>
    </source>
</evidence>
<accession>A0ABX6SRA5</accession>
<keyword evidence="2" id="KW-0812">Transmembrane</keyword>
<feature type="chain" id="PRO_5046798051" evidence="3">
    <location>
        <begin position="26"/>
        <end position="648"/>
    </location>
</feature>
<keyword evidence="3" id="KW-0732">Signal</keyword>
<feature type="region of interest" description="Disordered" evidence="1">
    <location>
        <begin position="545"/>
        <end position="601"/>
    </location>
</feature>
<evidence type="ECO:0000256" key="2">
    <source>
        <dbReference type="SAM" id="Phobius"/>
    </source>
</evidence>
<keyword evidence="6" id="KW-1185">Reference proteome</keyword>
<feature type="transmembrane region" description="Helical" evidence="2">
    <location>
        <begin position="607"/>
        <end position="628"/>
    </location>
</feature>
<dbReference type="InterPro" id="IPR036465">
    <property type="entry name" value="vWFA_dom_sf"/>
</dbReference>
<dbReference type="InterPro" id="IPR002035">
    <property type="entry name" value="VWF_A"/>
</dbReference>
<feature type="region of interest" description="Disordered" evidence="1">
    <location>
        <begin position="224"/>
        <end position="246"/>
    </location>
</feature>
<dbReference type="PANTHER" id="PTHR10579">
    <property type="entry name" value="CALCIUM-ACTIVATED CHLORIDE CHANNEL REGULATOR"/>
    <property type="match status" value="1"/>
</dbReference>
<dbReference type="Proteomes" id="UP000515871">
    <property type="component" value="Chromosome"/>
</dbReference>
<dbReference type="Gene3D" id="3.40.50.410">
    <property type="entry name" value="von Willebrand factor, type A domain"/>
    <property type="match status" value="1"/>
</dbReference>
<dbReference type="PANTHER" id="PTHR10579:SF43">
    <property type="entry name" value="ZINC FINGER (C3HC4-TYPE RING FINGER) FAMILY PROTEIN"/>
    <property type="match status" value="1"/>
</dbReference>
<feature type="domain" description="VWFA" evidence="4">
    <location>
        <begin position="35"/>
        <end position="218"/>
    </location>
</feature>
<keyword evidence="2" id="KW-0472">Membrane</keyword>
<dbReference type="PROSITE" id="PS50234">
    <property type="entry name" value="VWFA"/>
    <property type="match status" value="1"/>
</dbReference>
<evidence type="ECO:0000313" key="5">
    <source>
        <dbReference type="EMBL" id="QNL93919.1"/>
    </source>
</evidence>
<feature type="compositionally biased region" description="Low complexity" evidence="1">
    <location>
        <begin position="576"/>
        <end position="594"/>
    </location>
</feature>
<evidence type="ECO:0000256" key="3">
    <source>
        <dbReference type="SAM" id="SignalP"/>
    </source>
</evidence>
<evidence type="ECO:0000256" key="1">
    <source>
        <dbReference type="SAM" id="MobiDB-lite"/>
    </source>
</evidence>
<dbReference type="SMART" id="SM00327">
    <property type="entry name" value="VWA"/>
    <property type="match status" value="1"/>
</dbReference>
<reference evidence="5 6" key="1">
    <citation type="submission" date="2020-08" db="EMBL/GenBank/DDBJ databases">
        <title>Novel species in genus Aeromicrobium.</title>
        <authorList>
            <person name="Zhang G."/>
        </authorList>
    </citation>
    <scope>NUCLEOTIDE SEQUENCE [LARGE SCALE GENOMIC DNA]</scope>
    <source>
        <strain evidence="6">zg-629</strain>
    </source>
</reference>
<evidence type="ECO:0000259" key="4">
    <source>
        <dbReference type="PROSITE" id="PS50234"/>
    </source>
</evidence>
<dbReference type="InterPro" id="IPR051266">
    <property type="entry name" value="CLCR"/>
</dbReference>
<gene>
    <name evidence="5" type="ORF">H9L21_12560</name>
</gene>
<feature type="region of interest" description="Disordered" evidence="1">
    <location>
        <begin position="367"/>
        <end position="393"/>
    </location>
</feature>
<keyword evidence="2" id="KW-1133">Transmembrane helix</keyword>
<proteinExistence type="predicted"/>
<dbReference type="RefSeq" id="WP_154596612.1">
    <property type="nucleotide sequence ID" value="NZ_CP060587.1"/>
</dbReference>
<name>A0ABX6SRA5_9ACTN</name>
<sequence>MRTTATIVAAALAAVVGLAPTSVGAQPAEAAETGSMMLVLDASGSMAEKVSGGGTKIKAARSALRTVIDQLPEDQPVGLRVYGATVFDASKPGACTDSQQVVALGLDNRNELRSAVDDYKPYGETPIGHALREAAKDLGAEGQRTIVLVSDGEPTCDPDPCRVAAQLTKKGFDLRVDVVGLDVKGKARAKLQCIADRGNGTYYDAASAEDLVDTLSTAQTRASRPFDLSGTPVEGTPTPSGAPTVTTGQWLDTFPSRKGELWYRIERTAPGSTIHVGAAHRSTDIGNSGQKISVLTHSDDAGNRCGRESSFARGSLGYAGTSTASRDEACATSPVVYVQVTQDSRPEELAGEPVEIAIYEEPPIAGATQTSTADTPERPAWTPLTPGSPDDTVVPGTSVSNAPVVNDGTYALDINPGETQAVAVPLDWGQHLQAQFDARITRPSVTDFANPDLQITGPLRQEVGGDYTDMALSDDWTSYTSLPPDEPNAFRWGRQAYTVAPEHRHVVESWWAGSSLPGLRYILVSLPEDAVAAISYTLTVKTHGTAGTGAPEYEEVDGLTPPQADSRLVTPGATSASTDAEPPADTTPTESPADSTDESAVESGFPWLPVGLGSALLVVLVAIGAFVVRRRRASDPSVTPPGDRASER</sequence>